<feature type="region of interest" description="Disordered" evidence="2">
    <location>
        <begin position="373"/>
        <end position="392"/>
    </location>
</feature>
<feature type="compositionally biased region" description="Low complexity" evidence="2">
    <location>
        <begin position="829"/>
        <end position="841"/>
    </location>
</feature>
<proteinExistence type="predicted"/>
<dbReference type="Proteomes" id="UP001583186">
    <property type="component" value="Unassembled WGS sequence"/>
</dbReference>
<dbReference type="SMART" id="SM00240">
    <property type="entry name" value="FHA"/>
    <property type="match status" value="1"/>
</dbReference>
<keyword evidence="3" id="KW-1133">Transmembrane helix</keyword>
<feature type="region of interest" description="Disordered" evidence="2">
    <location>
        <begin position="732"/>
        <end position="888"/>
    </location>
</feature>
<reference evidence="5 6" key="1">
    <citation type="journal article" date="2024" name="IMA Fungus">
        <title>IMA Genome - F19 : A genome assembly and annotation guide to empower mycologists, including annotated draft genome sequences of Ceratocystis pirilliformis, Diaporthe australafricana, Fusarium ophioides, Paecilomyces lecythidis, and Sporothrix stenoceras.</title>
        <authorList>
            <person name="Aylward J."/>
            <person name="Wilson A.M."/>
            <person name="Visagie C.M."/>
            <person name="Spraker J."/>
            <person name="Barnes I."/>
            <person name="Buitendag C."/>
            <person name="Ceriani C."/>
            <person name="Del Mar Angel L."/>
            <person name="du Plessis D."/>
            <person name="Fuchs T."/>
            <person name="Gasser K."/>
            <person name="Kramer D."/>
            <person name="Li W."/>
            <person name="Munsamy K."/>
            <person name="Piso A."/>
            <person name="Price J.L."/>
            <person name="Sonnekus B."/>
            <person name="Thomas C."/>
            <person name="van der Nest A."/>
            <person name="van Dijk A."/>
            <person name="van Heerden A."/>
            <person name="van Vuuren N."/>
            <person name="Yilmaz N."/>
            <person name="Duong T.A."/>
            <person name="van der Merwe N.A."/>
            <person name="Wingfield M.J."/>
            <person name="Wingfield B.D."/>
        </authorList>
    </citation>
    <scope>NUCLEOTIDE SEQUENCE [LARGE SCALE GENOMIC DNA]</scope>
    <source>
        <strain evidence="5 6">CMW 5346</strain>
    </source>
</reference>
<dbReference type="Gene3D" id="2.60.200.20">
    <property type="match status" value="1"/>
</dbReference>
<gene>
    <name evidence="5" type="ORF">Sste5346_005599</name>
</gene>
<keyword evidence="1" id="KW-0175">Coiled coil</keyword>
<organism evidence="5 6">
    <name type="scientific">Sporothrix stenoceras</name>
    <dbReference type="NCBI Taxonomy" id="5173"/>
    <lineage>
        <taxon>Eukaryota</taxon>
        <taxon>Fungi</taxon>
        <taxon>Dikarya</taxon>
        <taxon>Ascomycota</taxon>
        <taxon>Pezizomycotina</taxon>
        <taxon>Sordariomycetes</taxon>
        <taxon>Sordariomycetidae</taxon>
        <taxon>Ophiostomatales</taxon>
        <taxon>Ophiostomataceae</taxon>
        <taxon>Sporothrix</taxon>
    </lineage>
</organism>
<dbReference type="EMBL" id="JAWCUI010000030">
    <property type="protein sequence ID" value="KAL1894912.1"/>
    <property type="molecule type" value="Genomic_DNA"/>
</dbReference>
<keyword evidence="3" id="KW-0812">Transmembrane</keyword>
<evidence type="ECO:0000259" key="4">
    <source>
        <dbReference type="PROSITE" id="PS50006"/>
    </source>
</evidence>
<evidence type="ECO:0000256" key="3">
    <source>
        <dbReference type="SAM" id="Phobius"/>
    </source>
</evidence>
<dbReference type="SUPFAM" id="SSF49879">
    <property type="entry name" value="SMAD/FHA domain"/>
    <property type="match status" value="1"/>
</dbReference>
<feature type="domain" description="FHA" evidence="4">
    <location>
        <begin position="236"/>
        <end position="293"/>
    </location>
</feature>
<keyword evidence="3" id="KW-0472">Membrane</keyword>
<feature type="compositionally biased region" description="Pro residues" evidence="2">
    <location>
        <begin position="506"/>
        <end position="516"/>
    </location>
</feature>
<feature type="transmembrane region" description="Helical" evidence="3">
    <location>
        <begin position="898"/>
        <end position="918"/>
    </location>
</feature>
<dbReference type="Pfam" id="PF00498">
    <property type="entry name" value="FHA"/>
    <property type="match status" value="1"/>
</dbReference>
<evidence type="ECO:0000256" key="1">
    <source>
        <dbReference type="SAM" id="Coils"/>
    </source>
</evidence>
<dbReference type="PANTHER" id="PTHR15715">
    <property type="entry name" value="CENTROSOMAL PROTEIN OF 170 KDA"/>
    <property type="match status" value="1"/>
</dbReference>
<dbReference type="PANTHER" id="PTHR15715:SF48">
    <property type="entry name" value="FHA DOMAIN-CONTAINING PROTEIN"/>
    <property type="match status" value="1"/>
</dbReference>
<feature type="compositionally biased region" description="Gly residues" evidence="2">
    <location>
        <begin position="181"/>
        <end position="191"/>
    </location>
</feature>
<feature type="coiled-coil region" evidence="1">
    <location>
        <begin position="570"/>
        <end position="607"/>
    </location>
</feature>
<dbReference type="InterPro" id="IPR000253">
    <property type="entry name" value="FHA_dom"/>
</dbReference>
<feature type="region of interest" description="Disordered" evidence="2">
    <location>
        <begin position="468"/>
        <end position="559"/>
    </location>
</feature>
<keyword evidence="6" id="KW-1185">Reference proteome</keyword>
<feature type="region of interest" description="Disordered" evidence="2">
    <location>
        <begin position="658"/>
        <end position="711"/>
    </location>
</feature>
<name>A0ABR3Z3W5_9PEZI</name>
<feature type="compositionally biased region" description="Low complexity" evidence="2">
    <location>
        <begin position="19"/>
        <end position="38"/>
    </location>
</feature>
<dbReference type="InterPro" id="IPR051176">
    <property type="entry name" value="Cent_Immune-Sig_Mod"/>
</dbReference>
<feature type="compositionally biased region" description="Basic and acidic residues" evidence="2">
    <location>
        <begin position="677"/>
        <end position="686"/>
    </location>
</feature>
<evidence type="ECO:0000256" key="2">
    <source>
        <dbReference type="SAM" id="MobiDB-lite"/>
    </source>
</evidence>
<protein>
    <recommendedName>
        <fullName evidence="4">FHA domain-containing protein</fullName>
    </recommendedName>
</protein>
<dbReference type="InterPro" id="IPR008984">
    <property type="entry name" value="SMAD_FHA_dom_sf"/>
</dbReference>
<dbReference type="PROSITE" id="PS50006">
    <property type="entry name" value="FHA_DOMAIN"/>
    <property type="match status" value="1"/>
</dbReference>
<feature type="compositionally biased region" description="Low complexity" evidence="2">
    <location>
        <begin position="772"/>
        <end position="784"/>
    </location>
</feature>
<feature type="compositionally biased region" description="Low complexity" evidence="2">
    <location>
        <begin position="474"/>
        <end position="485"/>
    </location>
</feature>
<feature type="region of interest" description="Disordered" evidence="2">
    <location>
        <begin position="1"/>
        <end position="90"/>
    </location>
</feature>
<accession>A0ABR3Z3W5</accession>
<feature type="compositionally biased region" description="Basic and acidic residues" evidence="2">
    <location>
        <begin position="759"/>
        <end position="771"/>
    </location>
</feature>
<feature type="compositionally biased region" description="Basic and acidic residues" evidence="2">
    <location>
        <begin position="735"/>
        <end position="750"/>
    </location>
</feature>
<evidence type="ECO:0000313" key="6">
    <source>
        <dbReference type="Proteomes" id="UP001583186"/>
    </source>
</evidence>
<sequence length="930" mass="97169">MTAVANPPSFANINRPAWGNSSASSSSSNGSSNGSSNHHNNDDVRSMFAPRKSMQRTNSSSSTASNASSSSTVTVVSANGGTPQSANGGPVGGAAGIGSLSNGSAAGGGNDANGLPITTLRKRPLQKAQWSANKQSEHQADFLRGAGGAAAGRQQQLGGAGGPNGVSSLHQLPPFVPGGQSAAGGGAGTNGTNGIMNRPQGAEGAPPQAQPVLYLVSLNGTFERKTISVPFLPETLRIGRQTNKSTTPNTVNGFFDSKVLSRQHAEIYADRNGTIWIRDIKSSNGTFVNGTRLSAENRESEPHELQTNDHLELGIDIVSEDQKSVVHHKVAAKVEHAGFIKTSSNLLDMNFGDLDPANGALGNQLNGMPFRGRTGSQSSIGQAGRMAPTSNMASAAPNNGLALQRGLWLTGPSTEAIVKKIHQEMRNAKQQSQDLLRTQEFIQALLSKDDIRNEQPNLKTDAVATDPLSAVSRQQHQQQQMPLQQITNGNNSISFRADPKARFSDPPAPPPQQPLPEKPDVPSLKRGSTERPKSGSVGTASGGAAAGNNNTSPTRGPDVMGQVLQLTDALNTAKREIVTQHTRLRELEEKLHREQEARKYAEELTQQLELFSSVSTPATKVDSAALASIAAPLMNGAAKSKGYGSGAGPGEDANAPAAILEAAFSEPSKEVPAADANDVKNVKEAADTDTSSSEEDSDDSDADKDSKTDAVFRARIDSMMTEMEGMKKQLQAFQERAEKAEAERDADRETLAQMIQRIRQRDEEDAKKAEEAAAAAATAAAVAKSNTKTNGPADSARSSSRGRGQNSTAATDGKADVTTKAMTATGRDASSNGANSSGLLSRNKKQTTQTEADHDDLPEGASLSRTNTITPASLGGKVATKGGSSSGSGAHDPIVLHGIPYASMVGVVLIGMGLMAYLNGWQPSPGRLDR</sequence>
<evidence type="ECO:0000313" key="5">
    <source>
        <dbReference type="EMBL" id="KAL1894912.1"/>
    </source>
</evidence>
<feature type="region of interest" description="Disordered" evidence="2">
    <location>
        <begin position="147"/>
        <end position="193"/>
    </location>
</feature>
<feature type="compositionally biased region" description="Acidic residues" evidence="2">
    <location>
        <begin position="692"/>
        <end position="702"/>
    </location>
</feature>
<comment type="caution">
    <text evidence="5">The sequence shown here is derived from an EMBL/GenBank/DDBJ whole genome shotgun (WGS) entry which is preliminary data.</text>
</comment>
<feature type="compositionally biased region" description="Low complexity" evidence="2">
    <location>
        <begin position="58"/>
        <end position="79"/>
    </location>
</feature>